<evidence type="ECO:0000256" key="13">
    <source>
        <dbReference type="SAM" id="Coils"/>
    </source>
</evidence>
<comment type="function">
    <text evidence="1">Transcription repressor.</text>
</comment>
<keyword evidence="8" id="KW-0805">Transcription regulation</keyword>
<proteinExistence type="predicted"/>
<comment type="caution">
    <text evidence="17">The sequence shown here is derived from an EMBL/GenBank/DDBJ whole genome shotgun (WGS) entry which is preliminary data.</text>
</comment>
<evidence type="ECO:0000256" key="1">
    <source>
        <dbReference type="ARBA" id="ARBA00004062"/>
    </source>
</evidence>
<feature type="zinc finger region" description="C3H1-type" evidence="12">
    <location>
        <begin position="154"/>
        <end position="181"/>
    </location>
</feature>
<evidence type="ECO:0000256" key="6">
    <source>
        <dbReference type="ARBA" id="ARBA00022771"/>
    </source>
</evidence>
<dbReference type="Gene3D" id="2.30.30.1190">
    <property type="match status" value="1"/>
</dbReference>
<accession>A0A1D1VAM4</accession>
<feature type="region of interest" description="Disordered" evidence="14">
    <location>
        <begin position="52"/>
        <end position="88"/>
    </location>
</feature>
<evidence type="ECO:0000259" key="15">
    <source>
        <dbReference type="PROSITE" id="PS50103"/>
    </source>
</evidence>
<evidence type="ECO:0000256" key="4">
    <source>
        <dbReference type="ARBA" id="ARBA00022491"/>
    </source>
</evidence>
<dbReference type="OrthoDB" id="5842926at2759"/>
<dbReference type="Pfam" id="PF01585">
    <property type="entry name" value="G-patch"/>
    <property type="match status" value="1"/>
</dbReference>
<evidence type="ECO:0000256" key="14">
    <source>
        <dbReference type="SAM" id="MobiDB-lite"/>
    </source>
</evidence>
<evidence type="ECO:0000256" key="7">
    <source>
        <dbReference type="ARBA" id="ARBA00022833"/>
    </source>
</evidence>
<evidence type="ECO:0000256" key="2">
    <source>
        <dbReference type="ARBA" id="ARBA00004123"/>
    </source>
</evidence>
<evidence type="ECO:0000313" key="17">
    <source>
        <dbReference type="EMBL" id="GAU97142.1"/>
    </source>
</evidence>
<keyword evidence="5 12" id="KW-0479">Metal-binding</keyword>
<gene>
    <name evidence="17" type="primary">RvY_08494-1</name>
    <name evidence="17" type="synonym">RvY_08494.1</name>
    <name evidence="17" type="ORF">RvY_08494</name>
</gene>
<reference evidence="17 18" key="1">
    <citation type="journal article" date="2016" name="Nat. Commun.">
        <title>Extremotolerant tardigrade genome and improved radiotolerance of human cultured cells by tardigrade-unique protein.</title>
        <authorList>
            <person name="Hashimoto T."/>
            <person name="Horikawa D.D."/>
            <person name="Saito Y."/>
            <person name="Kuwahara H."/>
            <person name="Kozuka-Hata H."/>
            <person name="Shin-I T."/>
            <person name="Minakuchi Y."/>
            <person name="Ohishi K."/>
            <person name="Motoyama A."/>
            <person name="Aizu T."/>
            <person name="Enomoto A."/>
            <person name="Kondo K."/>
            <person name="Tanaka S."/>
            <person name="Hara Y."/>
            <person name="Koshikawa S."/>
            <person name="Sagara H."/>
            <person name="Miura T."/>
            <person name="Yokobori S."/>
            <person name="Miyagawa K."/>
            <person name="Suzuki Y."/>
            <person name="Kubo T."/>
            <person name="Oyama M."/>
            <person name="Kohara Y."/>
            <person name="Fujiyama A."/>
            <person name="Arakawa K."/>
            <person name="Katayama T."/>
            <person name="Toyoda A."/>
            <person name="Kunieda T."/>
        </authorList>
    </citation>
    <scope>NUCLEOTIDE SEQUENCE [LARGE SCALE GENOMIC DNA]</scope>
    <source>
        <strain evidence="17 18">YOKOZUNA-1</strain>
    </source>
</reference>
<protein>
    <recommendedName>
        <fullName evidence="3">Zinc finger CCCH-type with G patch domain-containing protein</fullName>
    </recommendedName>
</protein>
<sequence>MSEAELELYRTQKEQIVAIITTLSEPDPAMVDLVTSLDEMILLLEARLHEEKPANDGDKPRCAENKPSDSLGVMEDEPSFPGPNVSSSDLAKAEEDLRASLLHMQCRAPFQHFWGQKRYHNAMIHAVEERGSADDGIGEDDLHVRVLFLQPTHRRMAPCKFYLDGKCRFDEKQCHFSHGEVFRLDELEPYVPPDFAALKVGSACLCMLEVEEGLWEHGTIADITPTTETEEGEITVRIDGRKNIRIVSIAQLVPDPPPDKPEEDEEADGADETIDIEGLEGADAGEEEEQEAEMTFVPHSAWSQSSHVAQVDNSFAGWEAHTKGVGSKLMSQMGFVVGQGLGRNSGGRTEPVEAQVLPKGRSLDYCMALREQKDFPKVAKPKKKPKLLKGLEANALKRKQKKNVFDVLNSHLGGKRPVKAPTEKNVLNFNPELELRKNKVSKGSSGSQAKNLNVEVLKVHDKMKSLERELIGLRSSHERSLTSDKRAAASLASKIKAKETELSALQKTDTTLSQMKAREKVMKDTVVF</sequence>
<evidence type="ECO:0000256" key="11">
    <source>
        <dbReference type="ARBA" id="ARBA00023242"/>
    </source>
</evidence>
<evidence type="ECO:0000259" key="16">
    <source>
        <dbReference type="PROSITE" id="PS50174"/>
    </source>
</evidence>
<keyword evidence="18" id="KW-1185">Reference proteome</keyword>
<dbReference type="PROSITE" id="PS50103">
    <property type="entry name" value="ZF_C3H1"/>
    <property type="match status" value="1"/>
</dbReference>
<name>A0A1D1VAM4_RAMVA</name>
<keyword evidence="4" id="KW-0678">Repressor</keyword>
<dbReference type="PROSITE" id="PS50174">
    <property type="entry name" value="G_PATCH"/>
    <property type="match status" value="1"/>
</dbReference>
<keyword evidence="7 12" id="KW-0862">Zinc</keyword>
<keyword evidence="6 12" id="KW-0863">Zinc-finger</keyword>
<dbReference type="GO" id="GO:0000978">
    <property type="term" value="F:RNA polymerase II cis-regulatory region sequence-specific DNA binding"/>
    <property type="evidence" value="ECO:0007669"/>
    <property type="project" value="TreeGrafter"/>
</dbReference>
<comment type="subcellular location">
    <subcellularLocation>
        <location evidence="2">Nucleus</location>
    </subcellularLocation>
</comment>
<feature type="coiled-coil region" evidence="13">
    <location>
        <begin position="449"/>
        <end position="508"/>
    </location>
</feature>
<feature type="region of interest" description="Disordered" evidence="14">
    <location>
        <begin position="252"/>
        <end position="273"/>
    </location>
</feature>
<dbReference type="PANTHER" id="PTHR46297:SF1">
    <property type="entry name" value="ZINC FINGER CCCH-TYPE WITH G PATCH DOMAIN-CONTAINING PROTEIN"/>
    <property type="match status" value="1"/>
</dbReference>
<dbReference type="Proteomes" id="UP000186922">
    <property type="component" value="Unassembled WGS sequence"/>
</dbReference>
<dbReference type="EMBL" id="BDGG01000004">
    <property type="protein sequence ID" value="GAU97142.1"/>
    <property type="molecule type" value="Genomic_DNA"/>
</dbReference>
<evidence type="ECO:0000256" key="5">
    <source>
        <dbReference type="ARBA" id="ARBA00022723"/>
    </source>
</evidence>
<dbReference type="SMART" id="SM00443">
    <property type="entry name" value="G_patch"/>
    <property type="match status" value="1"/>
</dbReference>
<dbReference type="AlphaFoldDB" id="A0A1D1VAM4"/>
<feature type="domain" description="C3H1-type" evidence="15">
    <location>
        <begin position="154"/>
        <end position="181"/>
    </location>
</feature>
<keyword evidence="9" id="KW-0238">DNA-binding</keyword>
<evidence type="ECO:0000256" key="8">
    <source>
        <dbReference type="ARBA" id="ARBA00023015"/>
    </source>
</evidence>
<keyword evidence="13" id="KW-0175">Coiled coil</keyword>
<dbReference type="GO" id="GO:0001227">
    <property type="term" value="F:DNA-binding transcription repressor activity, RNA polymerase II-specific"/>
    <property type="evidence" value="ECO:0007669"/>
    <property type="project" value="TreeGrafter"/>
</dbReference>
<organism evidence="17 18">
    <name type="scientific">Ramazzottius varieornatus</name>
    <name type="common">Water bear</name>
    <name type="synonym">Tardigrade</name>
    <dbReference type="NCBI Taxonomy" id="947166"/>
    <lineage>
        <taxon>Eukaryota</taxon>
        <taxon>Metazoa</taxon>
        <taxon>Ecdysozoa</taxon>
        <taxon>Tardigrada</taxon>
        <taxon>Eutardigrada</taxon>
        <taxon>Parachela</taxon>
        <taxon>Hypsibioidea</taxon>
        <taxon>Ramazzottiidae</taxon>
        <taxon>Ramazzottius</taxon>
    </lineage>
</organism>
<dbReference type="InterPro" id="IPR000467">
    <property type="entry name" value="G_patch_dom"/>
</dbReference>
<evidence type="ECO:0000256" key="12">
    <source>
        <dbReference type="PROSITE-ProRule" id="PRU00723"/>
    </source>
</evidence>
<keyword evidence="11" id="KW-0539">Nucleus</keyword>
<dbReference type="GO" id="GO:0008270">
    <property type="term" value="F:zinc ion binding"/>
    <property type="evidence" value="ECO:0007669"/>
    <property type="project" value="UniProtKB-KW"/>
</dbReference>
<dbReference type="InterPro" id="IPR000571">
    <property type="entry name" value="Znf_CCCH"/>
</dbReference>
<keyword evidence="10" id="KW-0804">Transcription</keyword>
<feature type="compositionally biased region" description="Acidic residues" evidence="14">
    <location>
        <begin position="261"/>
        <end position="273"/>
    </location>
</feature>
<feature type="compositionally biased region" description="Basic and acidic residues" evidence="14">
    <location>
        <begin position="52"/>
        <end position="67"/>
    </location>
</feature>
<dbReference type="SMART" id="SM00356">
    <property type="entry name" value="ZnF_C3H1"/>
    <property type="match status" value="1"/>
</dbReference>
<feature type="domain" description="G-patch" evidence="16">
    <location>
        <begin position="322"/>
        <end position="368"/>
    </location>
</feature>
<dbReference type="STRING" id="947166.A0A1D1VAM4"/>
<dbReference type="GO" id="GO:0005634">
    <property type="term" value="C:nucleus"/>
    <property type="evidence" value="ECO:0007669"/>
    <property type="project" value="UniProtKB-SubCell"/>
</dbReference>
<evidence type="ECO:0000256" key="3">
    <source>
        <dbReference type="ARBA" id="ARBA00022414"/>
    </source>
</evidence>
<evidence type="ECO:0000256" key="9">
    <source>
        <dbReference type="ARBA" id="ARBA00023125"/>
    </source>
</evidence>
<dbReference type="PANTHER" id="PTHR46297">
    <property type="entry name" value="ZINC FINGER CCCH-TYPE WITH G PATCH DOMAIN-CONTAINING PROTEIN"/>
    <property type="match status" value="1"/>
</dbReference>
<evidence type="ECO:0000313" key="18">
    <source>
        <dbReference type="Proteomes" id="UP000186922"/>
    </source>
</evidence>
<evidence type="ECO:0000256" key="10">
    <source>
        <dbReference type="ARBA" id="ARBA00023163"/>
    </source>
</evidence>